<organism evidence="1 2">
    <name type="scientific">Schleiferilactobacillus perolens DSM 12744</name>
    <dbReference type="NCBI Taxonomy" id="1423792"/>
    <lineage>
        <taxon>Bacteria</taxon>
        <taxon>Bacillati</taxon>
        <taxon>Bacillota</taxon>
        <taxon>Bacilli</taxon>
        <taxon>Lactobacillales</taxon>
        <taxon>Lactobacillaceae</taxon>
        <taxon>Schleiferilactobacillus</taxon>
    </lineage>
</organism>
<comment type="caution">
    <text evidence="1">The sequence shown here is derived from an EMBL/GenBank/DDBJ whole genome shotgun (WGS) entry which is preliminary data.</text>
</comment>
<dbReference type="AlphaFoldDB" id="A0A0R1N052"/>
<protein>
    <submittedName>
        <fullName evidence="1">Uncharacterized protein</fullName>
    </submittedName>
</protein>
<keyword evidence="2" id="KW-1185">Reference proteome</keyword>
<sequence length="51" mass="5624">MVATGTFLLVCLGQHTFRQLFTAVQAEIGIGRVYGATVGAFHRIITYLFFS</sequence>
<dbReference type="EMBL" id="AZEC01000003">
    <property type="protein sequence ID" value="KRL13718.1"/>
    <property type="molecule type" value="Genomic_DNA"/>
</dbReference>
<reference evidence="1 2" key="1">
    <citation type="journal article" date="2015" name="Genome Announc.">
        <title>Expanding the biotechnology potential of lactobacilli through comparative genomics of 213 strains and associated genera.</title>
        <authorList>
            <person name="Sun Z."/>
            <person name="Harris H.M."/>
            <person name="McCann A."/>
            <person name="Guo C."/>
            <person name="Argimon S."/>
            <person name="Zhang W."/>
            <person name="Yang X."/>
            <person name="Jeffery I.B."/>
            <person name="Cooney J.C."/>
            <person name="Kagawa T.F."/>
            <person name="Liu W."/>
            <person name="Song Y."/>
            <person name="Salvetti E."/>
            <person name="Wrobel A."/>
            <person name="Rasinkangas P."/>
            <person name="Parkhill J."/>
            <person name="Rea M.C."/>
            <person name="O'Sullivan O."/>
            <person name="Ritari J."/>
            <person name="Douillard F.P."/>
            <person name="Paul Ross R."/>
            <person name="Yang R."/>
            <person name="Briner A.E."/>
            <person name="Felis G.E."/>
            <person name="de Vos W.M."/>
            <person name="Barrangou R."/>
            <person name="Klaenhammer T.R."/>
            <person name="Caufield P.W."/>
            <person name="Cui Y."/>
            <person name="Zhang H."/>
            <person name="O'Toole P.W."/>
        </authorList>
    </citation>
    <scope>NUCLEOTIDE SEQUENCE [LARGE SCALE GENOMIC DNA]</scope>
    <source>
        <strain evidence="1 2">DSM 12744</strain>
    </source>
</reference>
<evidence type="ECO:0000313" key="2">
    <source>
        <dbReference type="Proteomes" id="UP000051330"/>
    </source>
</evidence>
<name>A0A0R1N052_9LACO</name>
<accession>A0A0R1N052</accession>
<evidence type="ECO:0000313" key="1">
    <source>
        <dbReference type="EMBL" id="KRL13718.1"/>
    </source>
</evidence>
<dbReference type="Proteomes" id="UP000051330">
    <property type="component" value="Unassembled WGS sequence"/>
</dbReference>
<proteinExistence type="predicted"/>
<gene>
    <name evidence="1" type="ORF">FD09_GL001745</name>
</gene>